<dbReference type="InterPro" id="IPR011990">
    <property type="entry name" value="TPR-like_helical_dom_sf"/>
</dbReference>
<name>A0A1M4SKF1_9BACT</name>
<dbReference type="STRING" id="1121884.SAMN02745131_00143"/>
<feature type="domain" description="SusD-like N-terminal" evidence="7">
    <location>
        <begin position="30"/>
        <end position="216"/>
    </location>
</feature>
<dbReference type="Gene3D" id="1.25.40.390">
    <property type="match status" value="1"/>
</dbReference>
<keyword evidence="5" id="KW-0998">Cell outer membrane</keyword>
<dbReference type="SUPFAM" id="SSF48452">
    <property type="entry name" value="TPR-like"/>
    <property type="match status" value="1"/>
</dbReference>
<dbReference type="InterPro" id="IPR012944">
    <property type="entry name" value="SusD_RagB_dom"/>
</dbReference>
<dbReference type="AlphaFoldDB" id="A0A1M4SKF1"/>
<evidence type="ECO:0000259" key="6">
    <source>
        <dbReference type="Pfam" id="PF07980"/>
    </source>
</evidence>
<keyword evidence="3" id="KW-0732">Signal</keyword>
<evidence type="ECO:0000256" key="4">
    <source>
        <dbReference type="ARBA" id="ARBA00023136"/>
    </source>
</evidence>
<dbReference type="Proteomes" id="UP000184048">
    <property type="component" value="Unassembled WGS sequence"/>
</dbReference>
<evidence type="ECO:0000256" key="1">
    <source>
        <dbReference type="ARBA" id="ARBA00004442"/>
    </source>
</evidence>
<protein>
    <submittedName>
        <fullName evidence="8">Starch-binding associating with outer membrane</fullName>
    </submittedName>
</protein>
<keyword evidence="4" id="KW-0472">Membrane</keyword>
<evidence type="ECO:0000256" key="5">
    <source>
        <dbReference type="ARBA" id="ARBA00023237"/>
    </source>
</evidence>
<dbReference type="OrthoDB" id="5694214at2"/>
<evidence type="ECO:0000259" key="7">
    <source>
        <dbReference type="Pfam" id="PF14322"/>
    </source>
</evidence>
<dbReference type="EMBL" id="FQUU01000001">
    <property type="protein sequence ID" value="SHE32477.1"/>
    <property type="molecule type" value="Genomic_DNA"/>
</dbReference>
<comment type="similarity">
    <text evidence="2">Belongs to the SusD family.</text>
</comment>
<dbReference type="InterPro" id="IPR033985">
    <property type="entry name" value="SusD-like_N"/>
</dbReference>
<sequence>MTRFKYLSFFVLLVAISTGCKKNLDLNPLDKISDASYWKTPDDFKLFTNDFYNGLQGAHNYTDNNSDIAYGSGTDAAANVDNRSKSNGSYLPQANAPLWDNSYKYIRATNYLLQKAEESTLGAGIDRWKGEALFFRAYNYWNLVKNYGGVPKLEKVLDVTSPELYTAKSSQSDIIDFIISDLDNAISRLPLQSQLSGDELGRVTQGAALALKARAALYQGTWAKYHGQGDAAKYLTLAIDASEKMIASGEYALYTDKGADSYKYLFILQGDDSKEVILAKRYYANRATHNWTRELWFNFMVPTKNLADQYLAKDGLPITKSPLFKGYGTLTSEFQDRDPRMSMTFIEPGSSIFFEGGIWQPTFPGFNGSNATRTGYMLRKFLDETIDAAQFRGEYDFKEFRYAEVLLILAEALYEKNGSISDGDLDRTINLIRDRAVMPHLTNALVNANGLNMLDEIRRERTVELAFEGFRREDLRRWKTAETIMPQALKGVKFVGTEYQTKYPDLQIGVDIQVDANGFIIAEPASARSFQPKHYLDPIPLQQVQLSHGTLEQNPGW</sequence>
<gene>
    <name evidence="8" type="ORF">SAMN02745131_00143</name>
</gene>
<reference evidence="8 9" key="1">
    <citation type="submission" date="2016-11" db="EMBL/GenBank/DDBJ databases">
        <authorList>
            <person name="Jaros S."/>
            <person name="Januszkiewicz K."/>
            <person name="Wedrychowicz H."/>
        </authorList>
    </citation>
    <scope>NUCLEOTIDE SEQUENCE [LARGE SCALE GENOMIC DNA]</scope>
    <source>
        <strain evidence="8 9">DSM 18119</strain>
    </source>
</reference>
<evidence type="ECO:0000313" key="8">
    <source>
        <dbReference type="EMBL" id="SHE32477.1"/>
    </source>
</evidence>
<dbReference type="RefSeq" id="WP_072833313.1">
    <property type="nucleotide sequence ID" value="NZ_FQUU01000001.1"/>
</dbReference>
<comment type="subcellular location">
    <subcellularLocation>
        <location evidence="1">Cell outer membrane</location>
    </subcellularLocation>
</comment>
<dbReference type="GO" id="GO:0009279">
    <property type="term" value="C:cell outer membrane"/>
    <property type="evidence" value="ECO:0007669"/>
    <property type="project" value="UniProtKB-SubCell"/>
</dbReference>
<proteinExistence type="inferred from homology"/>
<dbReference type="Pfam" id="PF14322">
    <property type="entry name" value="SusD-like_3"/>
    <property type="match status" value="1"/>
</dbReference>
<feature type="domain" description="RagB/SusD" evidence="6">
    <location>
        <begin position="285"/>
        <end position="557"/>
    </location>
</feature>
<organism evidence="8 9">
    <name type="scientific">Flavisolibacter ginsengisoli DSM 18119</name>
    <dbReference type="NCBI Taxonomy" id="1121884"/>
    <lineage>
        <taxon>Bacteria</taxon>
        <taxon>Pseudomonadati</taxon>
        <taxon>Bacteroidota</taxon>
        <taxon>Chitinophagia</taxon>
        <taxon>Chitinophagales</taxon>
        <taxon>Chitinophagaceae</taxon>
        <taxon>Flavisolibacter</taxon>
    </lineage>
</organism>
<dbReference type="PROSITE" id="PS51257">
    <property type="entry name" value="PROKAR_LIPOPROTEIN"/>
    <property type="match status" value="1"/>
</dbReference>
<keyword evidence="9" id="KW-1185">Reference proteome</keyword>
<evidence type="ECO:0000313" key="9">
    <source>
        <dbReference type="Proteomes" id="UP000184048"/>
    </source>
</evidence>
<evidence type="ECO:0000256" key="2">
    <source>
        <dbReference type="ARBA" id="ARBA00006275"/>
    </source>
</evidence>
<evidence type="ECO:0000256" key="3">
    <source>
        <dbReference type="ARBA" id="ARBA00022729"/>
    </source>
</evidence>
<dbReference type="Pfam" id="PF07980">
    <property type="entry name" value="SusD_RagB"/>
    <property type="match status" value="1"/>
</dbReference>
<accession>A0A1M4SKF1</accession>